<comment type="caution">
    <text evidence="1">The sequence shown here is derived from an EMBL/GenBank/DDBJ whole genome shotgun (WGS) entry which is preliminary data.</text>
</comment>
<dbReference type="Proteomes" id="UP001238088">
    <property type="component" value="Unassembled WGS sequence"/>
</dbReference>
<proteinExistence type="predicted"/>
<sequence>MRLLEFKMEGKTNNGDFLIKQYNQERMKLYNADSLLLVFEQQARLQRNGFPCPRLYSHDDNFLFESENAERFLIMEYCDGDIIPPGKINKAQMLDLGKATGPHAWSFE</sequence>
<dbReference type="RefSeq" id="WP_307476538.1">
    <property type="nucleotide sequence ID" value="NZ_JAUSUB010000014.1"/>
</dbReference>
<evidence type="ECO:0000313" key="2">
    <source>
        <dbReference type="Proteomes" id="UP001238088"/>
    </source>
</evidence>
<reference evidence="1 2" key="1">
    <citation type="submission" date="2023-07" db="EMBL/GenBank/DDBJ databases">
        <title>Genomic Encyclopedia of Type Strains, Phase IV (KMG-IV): sequencing the most valuable type-strain genomes for metagenomic binning, comparative biology and taxonomic classification.</title>
        <authorList>
            <person name="Goeker M."/>
        </authorList>
    </citation>
    <scope>NUCLEOTIDE SEQUENCE [LARGE SCALE GENOMIC DNA]</scope>
    <source>
        <strain evidence="1 2">DSM 23494</strain>
    </source>
</reference>
<organism evidence="1 2">
    <name type="scientific">Cytobacillus purgationiresistens</name>
    <dbReference type="NCBI Taxonomy" id="863449"/>
    <lineage>
        <taxon>Bacteria</taxon>
        <taxon>Bacillati</taxon>
        <taxon>Bacillota</taxon>
        <taxon>Bacilli</taxon>
        <taxon>Bacillales</taxon>
        <taxon>Bacillaceae</taxon>
        <taxon>Cytobacillus</taxon>
    </lineage>
</organism>
<dbReference type="EMBL" id="JAUSUB010000014">
    <property type="protein sequence ID" value="MDQ0271421.1"/>
    <property type="molecule type" value="Genomic_DNA"/>
</dbReference>
<evidence type="ECO:0000313" key="1">
    <source>
        <dbReference type="EMBL" id="MDQ0271421.1"/>
    </source>
</evidence>
<dbReference type="InterPro" id="IPR011009">
    <property type="entry name" value="Kinase-like_dom_sf"/>
</dbReference>
<dbReference type="SUPFAM" id="SSF56112">
    <property type="entry name" value="Protein kinase-like (PK-like)"/>
    <property type="match status" value="1"/>
</dbReference>
<evidence type="ECO:0008006" key="3">
    <source>
        <dbReference type="Google" id="ProtNLM"/>
    </source>
</evidence>
<protein>
    <recommendedName>
        <fullName evidence="3">Aminoglycoside phosphotransferase domain-containing protein</fullName>
    </recommendedName>
</protein>
<dbReference type="Gene3D" id="3.30.200.20">
    <property type="entry name" value="Phosphorylase Kinase, domain 1"/>
    <property type="match status" value="1"/>
</dbReference>
<name>A0ABU0AJI1_9BACI</name>
<gene>
    <name evidence="1" type="ORF">J2S17_003309</name>
</gene>
<keyword evidence="2" id="KW-1185">Reference proteome</keyword>
<accession>A0ABU0AJI1</accession>